<evidence type="ECO:0000313" key="2">
    <source>
        <dbReference type="EMBL" id="KAJ8879857.1"/>
    </source>
</evidence>
<comment type="caution">
    <text evidence="2">The sequence shown here is derived from an EMBL/GenBank/DDBJ whole genome shotgun (WGS) entry which is preliminary data.</text>
</comment>
<keyword evidence="3" id="KW-1185">Reference proteome</keyword>
<reference evidence="2 3" key="1">
    <citation type="submission" date="2023-02" db="EMBL/GenBank/DDBJ databases">
        <title>LHISI_Scaffold_Assembly.</title>
        <authorList>
            <person name="Stuart O.P."/>
            <person name="Cleave R."/>
            <person name="Magrath M.J.L."/>
            <person name="Mikheyev A.S."/>
        </authorList>
    </citation>
    <scope>NUCLEOTIDE SEQUENCE [LARGE SCALE GENOMIC DNA]</scope>
    <source>
        <strain evidence="2">Daus_M_001</strain>
        <tissue evidence="2">Leg muscle</tissue>
    </source>
</reference>
<evidence type="ECO:0000256" key="1">
    <source>
        <dbReference type="SAM" id="MobiDB-lite"/>
    </source>
</evidence>
<protein>
    <submittedName>
        <fullName evidence="2">Uncharacterized protein</fullName>
    </submittedName>
</protein>
<feature type="compositionally biased region" description="Basic and acidic residues" evidence="1">
    <location>
        <begin position="81"/>
        <end position="91"/>
    </location>
</feature>
<feature type="compositionally biased region" description="Polar residues" evidence="1">
    <location>
        <begin position="106"/>
        <end position="117"/>
    </location>
</feature>
<dbReference type="EMBL" id="JARBHB010000007">
    <property type="protein sequence ID" value="KAJ8879857.1"/>
    <property type="molecule type" value="Genomic_DNA"/>
</dbReference>
<feature type="compositionally biased region" description="Pro residues" evidence="1">
    <location>
        <begin position="60"/>
        <end position="74"/>
    </location>
</feature>
<sequence>MALVAEEAQKVLEESMAMDIDDRQDLGLYRSHRVNTTMSAGGCGTLGKRGTLNRKSLHQPPGPPMLGKSPPRPSPASVTYHSDEESLKGYDENPDDSSVTEKHSEISSTDSQVLCSF</sequence>
<organism evidence="2 3">
    <name type="scientific">Dryococelus australis</name>
    <dbReference type="NCBI Taxonomy" id="614101"/>
    <lineage>
        <taxon>Eukaryota</taxon>
        <taxon>Metazoa</taxon>
        <taxon>Ecdysozoa</taxon>
        <taxon>Arthropoda</taxon>
        <taxon>Hexapoda</taxon>
        <taxon>Insecta</taxon>
        <taxon>Pterygota</taxon>
        <taxon>Neoptera</taxon>
        <taxon>Polyneoptera</taxon>
        <taxon>Phasmatodea</taxon>
        <taxon>Verophasmatodea</taxon>
        <taxon>Anareolatae</taxon>
        <taxon>Phasmatidae</taxon>
        <taxon>Eurycanthinae</taxon>
        <taxon>Dryococelus</taxon>
    </lineage>
</organism>
<evidence type="ECO:0000313" key="3">
    <source>
        <dbReference type="Proteomes" id="UP001159363"/>
    </source>
</evidence>
<proteinExistence type="predicted"/>
<dbReference type="Proteomes" id="UP001159363">
    <property type="component" value="Chromosome 6"/>
</dbReference>
<feature type="region of interest" description="Disordered" evidence="1">
    <location>
        <begin position="34"/>
        <end position="117"/>
    </location>
</feature>
<gene>
    <name evidence="2" type="ORF">PR048_020474</name>
</gene>
<accession>A0ABQ9H6D6</accession>
<name>A0ABQ9H6D6_9NEOP</name>